<dbReference type="EMBL" id="SPHZ02000003">
    <property type="protein sequence ID" value="KAF0924613.1"/>
    <property type="molecule type" value="Genomic_DNA"/>
</dbReference>
<sequence>MAIAAWRRLGRKRADGKGAPTKARSLAAGGAQRCPGGDGGGGLLLCDVADGGAGALDRHDDVRDRRWGALNRRLSLHLRMLRSLQRPQPPLSSSGMDWSLREEARSSAEAAASLLAVSASPV</sequence>
<name>A0A6G1EKX7_9ORYZ</name>
<comment type="caution">
    <text evidence="2">The sequence shown here is derived from an EMBL/GenBank/DDBJ whole genome shotgun (WGS) entry which is preliminary data.</text>
</comment>
<accession>A0A6G1EKX7</accession>
<evidence type="ECO:0000313" key="3">
    <source>
        <dbReference type="Proteomes" id="UP000479710"/>
    </source>
</evidence>
<keyword evidence="3" id="KW-1185">Reference proteome</keyword>
<organism evidence="2 3">
    <name type="scientific">Oryza meyeriana var. granulata</name>
    <dbReference type="NCBI Taxonomy" id="110450"/>
    <lineage>
        <taxon>Eukaryota</taxon>
        <taxon>Viridiplantae</taxon>
        <taxon>Streptophyta</taxon>
        <taxon>Embryophyta</taxon>
        <taxon>Tracheophyta</taxon>
        <taxon>Spermatophyta</taxon>
        <taxon>Magnoliopsida</taxon>
        <taxon>Liliopsida</taxon>
        <taxon>Poales</taxon>
        <taxon>Poaceae</taxon>
        <taxon>BOP clade</taxon>
        <taxon>Oryzoideae</taxon>
        <taxon>Oryzeae</taxon>
        <taxon>Oryzinae</taxon>
        <taxon>Oryza</taxon>
        <taxon>Oryza meyeriana</taxon>
    </lineage>
</organism>
<proteinExistence type="predicted"/>
<protein>
    <submittedName>
        <fullName evidence="2">Uncharacterized protein</fullName>
    </submittedName>
</protein>
<evidence type="ECO:0000256" key="1">
    <source>
        <dbReference type="SAM" id="MobiDB-lite"/>
    </source>
</evidence>
<dbReference type="Proteomes" id="UP000479710">
    <property type="component" value="Unassembled WGS sequence"/>
</dbReference>
<dbReference type="AlphaFoldDB" id="A0A6G1EKX7"/>
<reference evidence="2 3" key="1">
    <citation type="submission" date="2019-11" db="EMBL/GenBank/DDBJ databases">
        <title>Whole genome sequence of Oryza granulata.</title>
        <authorList>
            <person name="Li W."/>
        </authorList>
    </citation>
    <scope>NUCLEOTIDE SEQUENCE [LARGE SCALE GENOMIC DNA]</scope>
    <source>
        <strain evidence="3">cv. Menghai</strain>
        <tissue evidence="2">Leaf</tissue>
    </source>
</reference>
<gene>
    <name evidence="2" type="ORF">E2562_010218</name>
</gene>
<feature type="region of interest" description="Disordered" evidence="1">
    <location>
        <begin position="8"/>
        <end position="32"/>
    </location>
</feature>
<evidence type="ECO:0000313" key="2">
    <source>
        <dbReference type="EMBL" id="KAF0924613.1"/>
    </source>
</evidence>